<evidence type="ECO:0000313" key="4">
    <source>
        <dbReference type="Proteomes" id="UP000001989"/>
    </source>
</evidence>
<dbReference type="InterPro" id="IPR015946">
    <property type="entry name" value="KH_dom-like_a/b"/>
</dbReference>
<dbReference type="GO" id="GO:0006979">
    <property type="term" value="P:response to oxidative stress"/>
    <property type="evidence" value="ECO:0007669"/>
    <property type="project" value="InterPro"/>
</dbReference>
<evidence type="ECO:0000256" key="1">
    <source>
        <dbReference type="ARBA" id="ARBA00007378"/>
    </source>
</evidence>
<dbReference type="InterPro" id="IPR019953">
    <property type="entry name" value="OHR"/>
</dbReference>
<accession>A0A9J9HDE3</accession>
<dbReference type="Proteomes" id="UP000001989">
    <property type="component" value="Chromosome"/>
</dbReference>
<dbReference type="InterPro" id="IPR003718">
    <property type="entry name" value="OsmC/Ohr_fam"/>
</dbReference>
<dbReference type="PANTHER" id="PTHR33797:SF2">
    <property type="entry name" value="ORGANIC HYDROPEROXIDE RESISTANCE PROTEIN-LIKE"/>
    <property type="match status" value="1"/>
</dbReference>
<dbReference type="InterPro" id="IPR036102">
    <property type="entry name" value="OsmC/Ohrsf"/>
</dbReference>
<dbReference type="Gene3D" id="2.20.25.10">
    <property type="match status" value="1"/>
</dbReference>
<feature type="region of interest" description="Disordered" evidence="2">
    <location>
        <begin position="1"/>
        <end position="31"/>
    </location>
</feature>
<protein>
    <submittedName>
        <fullName evidence="3">OsmC family protein</fullName>
    </submittedName>
</protein>
<sequence length="164" mass="16880">MAPSAARHSPLNPLAGRRTPPFEGGRSMRSKTSLYRARATAIGGRVGGAASADGRLRVRLDDPADPVGRGTNPEQLFAAAYAACFLSALRRAAAEEGVAIAPDGNVTAEVSLSDDADAALSVDLSIDLAGLDDAVAARLVAAAHARCPYSKAMRGDARVDVRIV</sequence>
<organism evidence="3 4">
    <name type="scientific">Rhizorhabdus wittichii (strain DSM 6014 / CCUG 31198 / JCM 15750 / NBRC 105917 / EY 4224 / RW1)</name>
    <name type="common">Sphingomonas wittichii</name>
    <dbReference type="NCBI Taxonomy" id="392499"/>
    <lineage>
        <taxon>Bacteria</taxon>
        <taxon>Pseudomonadati</taxon>
        <taxon>Pseudomonadota</taxon>
        <taxon>Alphaproteobacteria</taxon>
        <taxon>Sphingomonadales</taxon>
        <taxon>Sphingomonadaceae</taxon>
        <taxon>Rhizorhabdus</taxon>
    </lineage>
</organism>
<keyword evidence="4" id="KW-1185">Reference proteome</keyword>
<dbReference type="AlphaFoldDB" id="A0A9J9HDE3"/>
<evidence type="ECO:0000313" key="3">
    <source>
        <dbReference type="EMBL" id="ABQ69578.1"/>
    </source>
</evidence>
<dbReference type="SUPFAM" id="SSF82784">
    <property type="entry name" value="OsmC-like"/>
    <property type="match status" value="1"/>
</dbReference>
<dbReference type="EMBL" id="CP000699">
    <property type="protein sequence ID" value="ABQ69578.1"/>
    <property type="molecule type" value="Genomic_DNA"/>
</dbReference>
<dbReference type="NCBIfam" id="TIGR03561">
    <property type="entry name" value="organ_hyd_perox"/>
    <property type="match status" value="1"/>
</dbReference>
<dbReference type="Pfam" id="PF02566">
    <property type="entry name" value="OsmC"/>
    <property type="match status" value="1"/>
</dbReference>
<name>A0A9J9HDE3_RHIWR</name>
<comment type="similarity">
    <text evidence="1">Belongs to the OsmC/Ohr family.</text>
</comment>
<reference evidence="3 4" key="1">
    <citation type="journal article" date="2010" name="J. Bacteriol.">
        <title>Genome sequence of the dioxin-mineralizing bacterium Sphingomonas wittichii RW1.</title>
        <authorList>
            <person name="Miller T.R."/>
            <person name="Delcher A.L."/>
            <person name="Salzberg S.L."/>
            <person name="Saunders E."/>
            <person name="Detter J.C."/>
            <person name="Halden R.U."/>
        </authorList>
    </citation>
    <scope>NUCLEOTIDE SEQUENCE [LARGE SCALE GENOMIC DNA]</scope>
    <source>
        <strain evidence="4">DSM 6014 / CCUG 31198 / JCM 15750 / NBRC 105917 / EY 4224 / RW1</strain>
    </source>
</reference>
<dbReference type="KEGG" id="swi:Swit_3232"/>
<gene>
    <name evidence="3" type="ordered locus">Swit_3232</name>
</gene>
<dbReference type="PANTHER" id="PTHR33797">
    <property type="entry name" value="ORGANIC HYDROPEROXIDE RESISTANCE PROTEIN-LIKE"/>
    <property type="match status" value="1"/>
</dbReference>
<dbReference type="Gene3D" id="3.30.300.20">
    <property type="match status" value="1"/>
</dbReference>
<proteinExistence type="inferred from homology"/>
<evidence type="ECO:0000256" key="2">
    <source>
        <dbReference type="SAM" id="MobiDB-lite"/>
    </source>
</evidence>